<dbReference type="Proteomes" id="UP000031820">
    <property type="component" value="Unassembled WGS sequence"/>
</dbReference>
<comment type="caution">
    <text evidence="1">The sequence shown here is derived from an EMBL/GenBank/DDBJ whole genome shotgun (WGS) entry which is preliminary data.</text>
</comment>
<accession>A0AAW3FYT2</accession>
<evidence type="ECO:0000313" key="2">
    <source>
        <dbReference type="Proteomes" id="UP000031820"/>
    </source>
</evidence>
<dbReference type="AlphaFoldDB" id="A0AAW3FYT2"/>
<protein>
    <submittedName>
        <fullName evidence="1">Uncharacterized protein</fullName>
    </submittedName>
</protein>
<organism evidence="1 2">
    <name type="scientific">Klebsiella pneumoniae</name>
    <dbReference type="NCBI Taxonomy" id="573"/>
    <lineage>
        <taxon>Bacteria</taxon>
        <taxon>Pseudomonadati</taxon>
        <taxon>Pseudomonadota</taxon>
        <taxon>Gammaproteobacteria</taxon>
        <taxon>Enterobacterales</taxon>
        <taxon>Enterobacteriaceae</taxon>
        <taxon>Klebsiella/Raoultella group</taxon>
        <taxon>Klebsiella</taxon>
        <taxon>Klebsiella pneumoniae complex</taxon>
    </lineage>
</organism>
<gene>
    <name evidence="1" type="ORF">LS45_20905</name>
</gene>
<sequence length="42" mass="4742">MCLGAHNRCHLQMMSGYPGSRWASRGFWNAAFYPLPPGRGME</sequence>
<name>A0AAW3FYT2_KLEPN</name>
<reference evidence="1 2" key="1">
    <citation type="submission" date="2014-10" db="EMBL/GenBank/DDBJ databases">
        <title>Plasmid movement, recombination, and chromosomal integration amongst multidrug resistant commensal Escherichia coli clones within a single commercial turkey flock.</title>
        <authorList>
            <person name="Lang K."/>
            <person name="Dorn K."/>
            <person name="Danzeisen J."/>
            <person name="Johnson T."/>
        </authorList>
    </citation>
    <scope>NUCLEOTIDE SEQUENCE [LARGE SCALE GENOMIC DNA]</scope>
    <source>
        <strain evidence="1 2">UMNturkey9</strain>
    </source>
</reference>
<dbReference type="EMBL" id="JRRF01000018">
    <property type="protein sequence ID" value="KII02896.1"/>
    <property type="molecule type" value="Genomic_DNA"/>
</dbReference>
<proteinExistence type="predicted"/>
<evidence type="ECO:0000313" key="1">
    <source>
        <dbReference type="EMBL" id="KII02896.1"/>
    </source>
</evidence>